<keyword evidence="3 6" id="KW-1133">Transmembrane helix</keyword>
<evidence type="ECO:0000256" key="6">
    <source>
        <dbReference type="SAM" id="Phobius"/>
    </source>
</evidence>
<evidence type="ECO:0000256" key="2">
    <source>
        <dbReference type="ARBA" id="ARBA00022692"/>
    </source>
</evidence>
<feature type="region of interest" description="Disordered" evidence="5">
    <location>
        <begin position="384"/>
        <end position="405"/>
    </location>
</feature>
<feature type="domain" description="G-protein coupled receptors family 1 profile" evidence="7">
    <location>
        <begin position="76"/>
        <end position="347"/>
    </location>
</feature>
<keyword evidence="4 6" id="KW-0472">Membrane</keyword>
<evidence type="ECO:0000256" key="1">
    <source>
        <dbReference type="ARBA" id="ARBA00004370"/>
    </source>
</evidence>
<reference evidence="8 9" key="1">
    <citation type="journal article" date="2023" name="Sci. Data">
        <title>Genome assembly of the Korean intertidal mud-creeper Batillaria attramentaria.</title>
        <authorList>
            <person name="Patra A.K."/>
            <person name="Ho P.T."/>
            <person name="Jun S."/>
            <person name="Lee S.J."/>
            <person name="Kim Y."/>
            <person name="Won Y.J."/>
        </authorList>
    </citation>
    <scope>NUCLEOTIDE SEQUENCE [LARGE SCALE GENOMIC DNA]</scope>
    <source>
        <strain evidence="8">Wonlab-2016</strain>
    </source>
</reference>
<feature type="transmembrane region" description="Helical" evidence="6">
    <location>
        <begin position="324"/>
        <end position="349"/>
    </location>
</feature>
<accession>A0ABD0JLZ9</accession>
<evidence type="ECO:0000256" key="3">
    <source>
        <dbReference type="ARBA" id="ARBA00022989"/>
    </source>
</evidence>
<dbReference type="InterPro" id="IPR019427">
    <property type="entry name" value="7TM_GPCR_serpentine_rcpt_Srw"/>
</dbReference>
<dbReference type="Gene3D" id="1.20.1070.10">
    <property type="entry name" value="Rhodopsin 7-helix transmembrane proteins"/>
    <property type="match status" value="1"/>
</dbReference>
<sequence>METATNSAGQASLGTTYTLTLSHNGTNSDGCLQSTSLQIMTSYYDETGLSLTALGYANRILQCGFSMLVAVAGVFANIINMIVYYKLGLHDRVSLCLFCLAFGDMMNLLNYVINVYDMTFQMLSGMEQILIRKSTPMAASVEVPGFREASYALYAFVALERCLCVLSPLRAKHWLKMHTTKFVIALIFVFCIALGGFVSTRNYFQCVYFTDTHRYNHIYVASPYYKANPLVYEVLGGLIQGFIVPSVCLGTVSVCTLISVVTLRRSARWRNQSVSAGGIRENQVTNMMIVVSCIFILSTTPSFLHKFMFFLVDEWKISGRFVYLLMFLGIVCEFLVNVNSAVNIIVYYLQGSRYREMFHRVFCHRCPSTFGKTLIHKGKGSNREGAFGVQGSSSSGTSDASPSND</sequence>
<name>A0ABD0JLZ9_9CAEN</name>
<feature type="transmembrane region" description="Helical" evidence="6">
    <location>
        <begin position="95"/>
        <end position="113"/>
    </location>
</feature>
<comment type="caution">
    <text evidence="8">The sequence shown here is derived from an EMBL/GenBank/DDBJ whole genome shotgun (WGS) entry which is preliminary data.</text>
</comment>
<dbReference type="EMBL" id="JACVVK020000389">
    <property type="protein sequence ID" value="KAK7475962.1"/>
    <property type="molecule type" value="Genomic_DNA"/>
</dbReference>
<dbReference type="GO" id="GO:0016020">
    <property type="term" value="C:membrane"/>
    <property type="evidence" value="ECO:0007669"/>
    <property type="project" value="UniProtKB-SubCell"/>
</dbReference>
<organism evidence="8 9">
    <name type="scientific">Batillaria attramentaria</name>
    <dbReference type="NCBI Taxonomy" id="370345"/>
    <lineage>
        <taxon>Eukaryota</taxon>
        <taxon>Metazoa</taxon>
        <taxon>Spiralia</taxon>
        <taxon>Lophotrochozoa</taxon>
        <taxon>Mollusca</taxon>
        <taxon>Gastropoda</taxon>
        <taxon>Caenogastropoda</taxon>
        <taxon>Sorbeoconcha</taxon>
        <taxon>Cerithioidea</taxon>
        <taxon>Batillariidae</taxon>
        <taxon>Batillaria</taxon>
    </lineage>
</organism>
<proteinExistence type="predicted"/>
<feature type="transmembrane region" description="Helical" evidence="6">
    <location>
        <begin position="284"/>
        <end position="304"/>
    </location>
</feature>
<feature type="transmembrane region" description="Helical" evidence="6">
    <location>
        <begin position="238"/>
        <end position="263"/>
    </location>
</feature>
<dbReference type="PANTHER" id="PTHR46641:SF2">
    <property type="entry name" value="FMRFAMIDE RECEPTOR"/>
    <property type="match status" value="1"/>
</dbReference>
<feature type="compositionally biased region" description="Low complexity" evidence="5">
    <location>
        <begin position="392"/>
        <end position="405"/>
    </location>
</feature>
<dbReference type="InterPro" id="IPR000276">
    <property type="entry name" value="GPCR_Rhodpsn"/>
</dbReference>
<dbReference type="Pfam" id="PF10324">
    <property type="entry name" value="7TM_GPCR_Srw"/>
    <property type="match status" value="1"/>
</dbReference>
<comment type="subcellular location">
    <subcellularLocation>
        <location evidence="1">Membrane</location>
    </subcellularLocation>
</comment>
<evidence type="ECO:0000259" key="7">
    <source>
        <dbReference type="PROSITE" id="PS50262"/>
    </source>
</evidence>
<feature type="transmembrane region" description="Helical" evidence="6">
    <location>
        <begin position="182"/>
        <end position="204"/>
    </location>
</feature>
<dbReference type="InterPro" id="IPR052954">
    <property type="entry name" value="GPCR-Ligand_Int"/>
</dbReference>
<feature type="transmembrane region" description="Helical" evidence="6">
    <location>
        <begin position="59"/>
        <end position="83"/>
    </location>
</feature>
<evidence type="ECO:0000256" key="4">
    <source>
        <dbReference type="ARBA" id="ARBA00023136"/>
    </source>
</evidence>
<evidence type="ECO:0000313" key="8">
    <source>
        <dbReference type="EMBL" id="KAK7475962.1"/>
    </source>
</evidence>
<evidence type="ECO:0000313" key="9">
    <source>
        <dbReference type="Proteomes" id="UP001519460"/>
    </source>
</evidence>
<dbReference type="SMART" id="SM01381">
    <property type="entry name" value="7TM_GPCR_Srsx"/>
    <property type="match status" value="1"/>
</dbReference>
<dbReference type="SUPFAM" id="SSF81321">
    <property type="entry name" value="Family A G protein-coupled receptor-like"/>
    <property type="match status" value="1"/>
</dbReference>
<keyword evidence="2 6" id="KW-0812">Transmembrane</keyword>
<dbReference type="Proteomes" id="UP001519460">
    <property type="component" value="Unassembled WGS sequence"/>
</dbReference>
<evidence type="ECO:0000256" key="5">
    <source>
        <dbReference type="SAM" id="MobiDB-lite"/>
    </source>
</evidence>
<keyword evidence="9" id="KW-1185">Reference proteome</keyword>
<gene>
    <name evidence="8" type="ORF">BaRGS_00032781</name>
</gene>
<dbReference type="PROSITE" id="PS50262">
    <property type="entry name" value="G_PROTEIN_RECEP_F1_2"/>
    <property type="match status" value="1"/>
</dbReference>
<dbReference type="AlphaFoldDB" id="A0ABD0JLZ9"/>
<protein>
    <recommendedName>
        <fullName evidence="7">G-protein coupled receptors family 1 profile domain-containing protein</fullName>
    </recommendedName>
</protein>
<dbReference type="PANTHER" id="PTHR46641">
    <property type="entry name" value="FMRFAMIDE RECEPTOR-RELATED"/>
    <property type="match status" value="1"/>
</dbReference>
<dbReference type="InterPro" id="IPR017452">
    <property type="entry name" value="GPCR_Rhodpsn_7TM"/>
</dbReference>